<dbReference type="RefSeq" id="WP_145396112.1">
    <property type="nucleotide sequence ID" value="NZ_VLKU01000001.1"/>
</dbReference>
<evidence type="ECO:0000313" key="1">
    <source>
        <dbReference type="EMBL" id="TWI29375.1"/>
    </source>
</evidence>
<evidence type="ECO:0000313" key="4">
    <source>
        <dbReference type="EMBL" id="TWI38356.1"/>
    </source>
</evidence>
<protein>
    <submittedName>
        <fullName evidence="4">Uncharacterized protein</fullName>
    </submittedName>
</protein>
<name>A0A562P2Y2_9RHOB</name>
<dbReference type="EMBL" id="VLKU01000001">
    <property type="protein sequence ID" value="TWI38356.1"/>
    <property type="molecule type" value="Genomic_DNA"/>
</dbReference>
<evidence type="ECO:0000313" key="3">
    <source>
        <dbReference type="EMBL" id="TWI32723.1"/>
    </source>
</evidence>
<keyword evidence="5" id="KW-1185">Reference proteome</keyword>
<reference evidence="4 5" key="1">
    <citation type="journal article" date="2015" name="Stand. Genomic Sci.">
        <title>Genomic Encyclopedia of Bacterial and Archaeal Type Strains, Phase III: the genomes of soil and plant-associated and newly described type strains.</title>
        <authorList>
            <person name="Whitman W.B."/>
            <person name="Woyke T."/>
            <person name="Klenk H.P."/>
            <person name="Zhou Y."/>
            <person name="Lilburn T.G."/>
            <person name="Beck B.J."/>
            <person name="De Vos P."/>
            <person name="Vandamme P."/>
            <person name="Eisen J.A."/>
            <person name="Garrity G."/>
            <person name="Hugenholtz P."/>
            <person name="Kyrpides N.C."/>
        </authorList>
    </citation>
    <scope>NUCLEOTIDE SEQUENCE [LARGE SCALE GENOMIC DNA]</scope>
    <source>
        <strain evidence="4 5">CGMCC 1.5364</strain>
    </source>
</reference>
<organism evidence="4 5">
    <name type="scientific">Paracoccus sulfuroxidans</name>
    <dbReference type="NCBI Taxonomy" id="384678"/>
    <lineage>
        <taxon>Bacteria</taxon>
        <taxon>Pseudomonadati</taxon>
        <taxon>Pseudomonadota</taxon>
        <taxon>Alphaproteobacteria</taxon>
        <taxon>Rhodobacterales</taxon>
        <taxon>Paracoccaceae</taxon>
        <taxon>Paracoccus</taxon>
    </lineage>
</organism>
<reference evidence="4" key="2">
    <citation type="submission" date="2019-07" db="EMBL/GenBank/DDBJ databases">
        <authorList>
            <person name="Whitman W."/>
            <person name="Huntemann M."/>
            <person name="Clum A."/>
            <person name="Pillay M."/>
            <person name="Palaniappan K."/>
            <person name="Varghese N."/>
            <person name="Mikhailova N."/>
            <person name="Stamatis D."/>
            <person name="Reddy T."/>
            <person name="Daum C."/>
            <person name="Shapiro N."/>
            <person name="Ivanova N."/>
            <person name="Kyrpides N."/>
            <person name="Woyke T."/>
        </authorList>
    </citation>
    <scope>NUCLEOTIDE SEQUENCE</scope>
    <source>
        <strain evidence="4">CGMCC 1.5364</strain>
    </source>
</reference>
<dbReference type="EMBL" id="VLKU01000014">
    <property type="protein sequence ID" value="TWI29375.1"/>
    <property type="molecule type" value="Genomic_DNA"/>
</dbReference>
<comment type="caution">
    <text evidence="4">The sequence shown here is derived from an EMBL/GenBank/DDBJ whole genome shotgun (WGS) entry which is preliminary data.</text>
</comment>
<evidence type="ECO:0000313" key="2">
    <source>
        <dbReference type="EMBL" id="TWI29763.1"/>
    </source>
</evidence>
<dbReference type="AlphaFoldDB" id="A0A562P2Y2"/>
<dbReference type="Proteomes" id="UP000316225">
    <property type="component" value="Unassembled WGS sequence"/>
</dbReference>
<accession>A0A562P2Y2</accession>
<evidence type="ECO:0000313" key="5">
    <source>
        <dbReference type="Proteomes" id="UP000316225"/>
    </source>
</evidence>
<dbReference type="OrthoDB" id="7779282at2"/>
<dbReference type="EMBL" id="VLKU01000008">
    <property type="protein sequence ID" value="TWI32723.1"/>
    <property type="molecule type" value="Genomic_DNA"/>
</dbReference>
<sequence length="183" mass="20102">MTTASTATPKHVSGTIRTLEWVRADLSCWGENASAGLIKYNLTWTYRDDPEVWFRVIRYPDCKVIYEGGNEDAAYAAAQADYEDRILAAIQADPEPQPVACKTCSDFGLHEHALQPCRDCTQSSAGTVSVEAAARVKIALNEIRELNMTATDGDRHRWANSDLIDQTVTEGLVALRALAGERG</sequence>
<proteinExistence type="predicted"/>
<dbReference type="EMBL" id="VLKU01000013">
    <property type="protein sequence ID" value="TWI29763.1"/>
    <property type="molecule type" value="Genomic_DNA"/>
</dbReference>
<gene>
    <name evidence="4" type="ORF">IQ24_00496</name>
    <name evidence="3" type="ORF">IQ24_02598</name>
    <name evidence="2" type="ORF">IQ24_03580</name>
    <name evidence="1" type="ORF">IQ24_03581</name>
</gene>